<dbReference type="PANTHER" id="PTHR44757">
    <property type="entry name" value="DIGUANYLATE CYCLASE DGCP"/>
    <property type="match status" value="1"/>
</dbReference>
<protein>
    <submittedName>
        <fullName evidence="5">Cyclic di-GMP phosphodiesterase Gmr</fullName>
        <ecNumber evidence="5">3.1.4.52</ecNumber>
    </submittedName>
</protein>
<name>A0A1R4HGX0_9GAMM</name>
<dbReference type="Pfam" id="PF14827">
    <property type="entry name" value="dCache_3"/>
    <property type="match status" value="1"/>
</dbReference>
<organism evidence="5 6">
    <name type="scientific">Crenothrix polyspora</name>
    <dbReference type="NCBI Taxonomy" id="360316"/>
    <lineage>
        <taxon>Bacteria</taxon>
        <taxon>Pseudomonadati</taxon>
        <taxon>Pseudomonadota</taxon>
        <taxon>Gammaproteobacteria</taxon>
        <taxon>Methylococcales</taxon>
        <taxon>Crenotrichaceae</taxon>
        <taxon>Crenothrix</taxon>
    </lineage>
</organism>
<evidence type="ECO:0000256" key="1">
    <source>
        <dbReference type="ARBA" id="ARBA00001946"/>
    </source>
</evidence>
<dbReference type="EC" id="3.1.4.52" evidence="5"/>
<dbReference type="InterPro" id="IPR052155">
    <property type="entry name" value="Biofilm_reg_signaling"/>
</dbReference>
<dbReference type="AlphaFoldDB" id="A0A1R4HGX0"/>
<dbReference type="InterPro" id="IPR029787">
    <property type="entry name" value="Nucleotide_cyclase"/>
</dbReference>
<keyword evidence="2" id="KW-1133">Transmembrane helix</keyword>
<dbReference type="GO" id="GO:0071111">
    <property type="term" value="F:cyclic-guanylate-specific phosphodiesterase activity"/>
    <property type="evidence" value="ECO:0007669"/>
    <property type="project" value="UniProtKB-EC"/>
</dbReference>
<dbReference type="CDD" id="cd01948">
    <property type="entry name" value="EAL"/>
    <property type="match status" value="1"/>
</dbReference>
<evidence type="ECO:0000256" key="2">
    <source>
        <dbReference type="SAM" id="Phobius"/>
    </source>
</evidence>
<feature type="transmembrane region" description="Helical" evidence="2">
    <location>
        <begin position="14"/>
        <end position="35"/>
    </location>
</feature>
<dbReference type="CDD" id="cd01949">
    <property type="entry name" value="GGDEF"/>
    <property type="match status" value="1"/>
</dbReference>
<dbReference type="Gene3D" id="3.30.450.20">
    <property type="entry name" value="PAS domain"/>
    <property type="match status" value="1"/>
</dbReference>
<dbReference type="InterPro" id="IPR035919">
    <property type="entry name" value="EAL_sf"/>
</dbReference>
<dbReference type="Pfam" id="PF00563">
    <property type="entry name" value="EAL"/>
    <property type="match status" value="1"/>
</dbReference>
<dbReference type="InterPro" id="IPR035965">
    <property type="entry name" value="PAS-like_dom_sf"/>
</dbReference>
<dbReference type="InterPro" id="IPR000014">
    <property type="entry name" value="PAS"/>
</dbReference>
<dbReference type="InterPro" id="IPR043128">
    <property type="entry name" value="Rev_trsase/Diguanyl_cyclase"/>
</dbReference>
<evidence type="ECO:0000259" key="4">
    <source>
        <dbReference type="PROSITE" id="PS50887"/>
    </source>
</evidence>
<dbReference type="InterPro" id="IPR000160">
    <property type="entry name" value="GGDEF_dom"/>
</dbReference>
<comment type="cofactor">
    <cofactor evidence="1">
        <name>Mg(2+)</name>
        <dbReference type="ChEBI" id="CHEBI:18420"/>
    </cofactor>
</comment>
<keyword evidence="5" id="KW-0378">Hydrolase</keyword>
<keyword evidence="2" id="KW-0472">Membrane</keyword>
<reference evidence="6" key="1">
    <citation type="submission" date="2017-02" db="EMBL/GenBank/DDBJ databases">
        <authorList>
            <person name="Daims H."/>
        </authorList>
    </citation>
    <scope>NUCLEOTIDE SEQUENCE [LARGE SCALE GENOMIC DNA]</scope>
</reference>
<dbReference type="SUPFAM" id="SSF141868">
    <property type="entry name" value="EAL domain-like"/>
    <property type="match status" value="1"/>
</dbReference>
<feature type="transmembrane region" description="Helical" evidence="2">
    <location>
        <begin position="293"/>
        <end position="312"/>
    </location>
</feature>
<dbReference type="NCBIfam" id="TIGR00254">
    <property type="entry name" value="GGDEF"/>
    <property type="match status" value="1"/>
</dbReference>
<feature type="domain" description="EAL" evidence="3">
    <location>
        <begin position="694"/>
        <end position="937"/>
    </location>
</feature>
<dbReference type="PROSITE" id="PS50883">
    <property type="entry name" value="EAL"/>
    <property type="match status" value="1"/>
</dbReference>
<dbReference type="OrthoDB" id="9787514at2"/>
<dbReference type="RefSeq" id="WP_087144806.1">
    <property type="nucleotide sequence ID" value="NZ_FUKI01000148.1"/>
</dbReference>
<keyword evidence="2" id="KW-0812">Transmembrane</keyword>
<feature type="domain" description="GGDEF" evidence="4">
    <location>
        <begin position="550"/>
        <end position="683"/>
    </location>
</feature>
<dbReference type="SMART" id="SM00267">
    <property type="entry name" value="GGDEF"/>
    <property type="match status" value="1"/>
</dbReference>
<dbReference type="PANTHER" id="PTHR44757:SF2">
    <property type="entry name" value="BIOFILM ARCHITECTURE MAINTENANCE PROTEIN MBAA"/>
    <property type="match status" value="1"/>
</dbReference>
<dbReference type="Pfam" id="PF00990">
    <property type="entry name" value="GGDEF"/>
    <property type="match status" value="1"/>
</dbReference>
<dbReference type="PROSITE" id="PS50887">
    <property type="entry name" value="GGDEF"/>
    <property type="match status" value="1"/>
</dbReference>
<dbReference type="Gene3D" id="3.20.20.450">
    <property type="entry name" value="EAL domain"/>
    <property type="match status" value="1"/>
</dbReference>
<evidence type="ECO:0000259" key="3">
    <source>
        <dbReference type="PROSITE" id="PS50883"/>
    </source>
</evidence>
<dbReference type="InterPro" id="IPR029150">
    <property type="entry name" value="dCache_3"/>
</dbReference>
<accession>A0A1R4HGX0</accession>
<dbReference type="InterPro" id="IPR001633">
    <property type="entry name" value="EAL_dom"/>
</dbReference>
<evidence type="ECO:0000313" key="5">
    <source>
        <dbReference type="EMBL" id="SJM95474.1"/>
    </source>
</evidence>
<evidence type="ECO:0000313" key="6">
    <source>
        <dbReference type="Proteomes" id="UP000195667"/>
    </source>
</evidence>
<proteinExistence type="predicted"/>
<dbReference type="SMART" id="SM00052">
    <property type="entry name" value="EAL"/>
    <property type="match status" value="1"/>
</dbReference>
<dbReference type="SUPFAM" id="SSF55785">
    <property type="entry name" value="PYP-like sensor domain (PAS domain)"/>
    <property type="match status" value="1"/>
</dbReference>
<sequence length="937" mass="106057">MEKNQALFSLKWKMALWVGGVFFILHSFFSYALYANAKNSFFAERERIQSSHLSRVKILTEDSFLALRHFTDVVISVGSSVNHKVEDQPPNVSVIDKNWLPWQMEWQLDNITLFDKQGSTVRSWGSQIPVPDLIIKEVLEKSAAVQTVYCKKSCFQQLITPVGTQALAGVVSTARSFADIITDYKRGSGSDMTMLMTNTDAVYAKNHHWPYAVATENLSENNLPVFEFIATHYPISNFINRRKMIALSGGFFDVSLIPVQQQNTANLSNTAYFLLIDDISADFKRLQDEALRIWLYGVFDLAVLLALVMWVLRGWLRRLNNVSEAFPLLQQYQYDAFSKRLTRNKNRYGHDELTNLDHTLLAVVKQLKNSEQAVHANTCELMEKSQYLAKERDFIHHLIEVAPVIIVTQKLNGIILSINQAGVNGFEADRLSIVGKVFDVFLPETDREHSKKLNELRLGQGDEQFQISGFLMTKAGKQKETSWSHTIVRVNGSLDEAVVLTLGIDISVSKITQEKLLKMATYDYVTGLSNRRKFEEDFVLELASAKRYGYQIALFYLDLDKFKLINDTEGREAGDKVLTQVATVLKEAMRLTDLLSRVGGDEFALIMPHADLNGVEHMAQKINRVLLAHDIYIAGKTYKMTASIGVAIFPEHGLVTSELLKNADCAMYQAKAAGHGQYRIFSPDSDYQDKLNLMLHWREIIEDAIANDKFILYYQPIRNLKSNVISHFECLIRLQKEDGELIMPADFINHAEELGLAGRIDRLVLKKVVQKHMELNQQGKDYKLTINLSGRLFNDVTIFDDISWLIRDRNVDPGKIIFEIAETAIVSNFAAADRLIAQINELGCLIAFDNFGVGFSSVYYLNRFPIAYVKIDGSFIRKIDKSDDDKVFVKALSGVAQAYGKKTVAESVESEEALEILKEIGIDFVQGFYIGAPAPLD</sequence>
<dbReference type="Gene3D" id="3.30.70.270">
    <property type="match status" value="1"/>
</dbReference>
<gene>
    <name evidence="5" type="primary">gmr</name>
    <name evidence="5" type="ORF">CRENPOLYSF1_70026</name>
</gene>
<dbReference type="SUPFAM" id="SSF55073">
    <property type="entry name" value="Nucleotide cyclase"/>
    <property type="match status" value="1"/>
</dbReference>
<dbReference type="Proteomes" id="UP000195667">
    <property type="component" value="Unassembled WGS sequence"/>
</dbReference>
<dbReference type="NCBIfam" id="TIGR00229">
    <property type="entry name" value="sensory_box"/>
    <property type="match status" value="1"/>
</dbReference>
<dbReference type="EMBL" id="FUKI01000148">
    <property type="protein sequence ID" value="SJM95474.1"/>
    <property type="molecule type" value="Genomic_DNA"/>
</dbReference>
<dbReference type="FunFam" id="3.30.70.270:FF:000001">
    <property type="entry name" value="Diguanylate cyclase domain protein"/>
    <property type="match status" value="1"/>
</dbReference>
<keyword evidence="6" id="KW-1185">Reference proteome</keyword>